<feature type="domain" description="F5/8 type C" evidence="4">
    <location>
        <begin position="2498"/>
        <end position="2653"/>
    </location>
</feature>
<evidence type="ECO:0000256" key="1">
    <source>
        <dbReference type="ARBA" id="ARBA00010241"/>
    </source>
</evidence>
<dbReference type="FunFam" id="2.60.120.260:FF:000016">
    <property type="entry name" value="Contactin-associated protein-like 4 isoform 1"/>
    <property type="match status" value="4"/>
</dbReference>
<dbReference type="InParanoid" id="C3XV93"/>
<feature type="domain" description="F5/8 type C" evidence="4">
    <location>
        <begin position="3175"/>
        <end position="3307"/>
    </location>
</feature>
<accession>C3XV93</accession>
<sequence>MDMDMAASHTAVMDMDPAASHTEAMSMDLAVTAVMDMDPGATAVMDMDPVATAATAVMDMDPAATAVMDMDPAVTAAKDKVMDGEQEEKVEVTDGACPEQEEEQEEPVEDQLEDTAGACPEEEEEELEELEDQLEDTGGACLVEEEEQEELEEREDQLEDTDGACLEEEEEELEELEEQEDQLEDTGGACLEEEEEEQEDTDGACPEEPVEELEGTACQEEAVGAGHHQEEASLKVLPREYFQFGWFSASSSLDEQHGAGYAVIGQTNDDGSAAYWAPATDDADQYLQIDLGGIFQIYSVSIQGAAGRWVQTYHLQYSDDGATWTTYQDDAGQDIVCEGNSDDSGIQVTTLRTIISARYFRFRPVTWGGAGIALRLDINAVGGGASFGGGAAAGGGMTVTGEAGGVGGLIEGVAEGASVSLMQSFNFEWFSSSSVLDEQHGAGYAVIGKTYDDGSAAFWAPATDDADQYLQIDMGRVYQLSSLTIQGAAGRWVITYYLRYSADGITWLTYQDDAGQDIVCEGNSDDSGTQVLTLQSVIMARYIRVNPLTWGAGGIGVRLDLDVVSGGDVAAFGEEVAADVGEAAAAAAEGDTEAAAEITEDVGEELAAIEGFAEDAGIEGPELEDAQEAAQEAYSEFETAVETGENVEEAAAVLEEEMEDLNTEIETAQEDAIGAEAAEVAEEQASENLEAIQAGLAAGNPAQVAAAAEDIGENVDDILEAAADVGLDSPALEDTEEAVQEAEAAVETALQTGDREAVAAAAEVLEEELQDLQEGVDQAQEQQEQAEETEAAQGEISETIHELEELVEGEDIAAEETVFQELVEQADELETALQDSNLDSPAVEAALDAAHGAQEDFETAIQTENQEEIAAALTELDSAMEELDTAAGEAQEDVAAEQAAEAAEDQASETLEDIQTGLAAGNPAEVAAGLEDVADNVGDILAAAGDAGLDSPVLDEAETAIQEAEEAVQTALETGDREDVEEAVERLEEEFKDLQEGVDEAQEVQEQADETEAVQEQLSETISEMEDLVAEGDISAEETVIEEFEEQAEELQAALESAELDSPAVEAAIEGVQEAQEEVQTAIQNEDEEEIAAALTELGSQVQELDTAAAEAQQDAEAEQAAEVAEESIQESLTEISENLGDDDDAAEAAVADILEQVQAQGEVAEQTEIDTEELEAAETAVETAAEAFEEVVEAGGSTSEEEEALETLEERVDYFNQQFEEETEQAEQEEEQAVAQEGAEDALEDVLEDLSEGDTGQAEETVEQIIEDIAQVASVAEDAGADTPQVDFVQAEIEEVAGEMKEAIQEENTERAEQLAEVLETKMETFEHVVETAVEEAEEQQTAEDTADELQALIPDLTSLGEGDEEDVQQAVEEIKAEFEQIVAGEAGDILNEQQPGLVSEVEAAILEVEQAAESGDSAEIKEAAQTLEQELVVVQQEAESEDTADELQALIPDLTSLGEGDEEDVQQAVEEIKAEFEQIVAGEAGDILNEQQPGLVSEVEAAILEVEQAAESGDSAEIKEAAQTLEQELVVVQQEAECSAIGQLLTSGNLPDGVNLVIGPNSGQPGVPGSPGRKGKQIVNNQITVLGPQRPSQTGGVNLIIGDANHPGSAIGQQLTSGNLPDGVNLVIGPNSGQPGVPGSPGRKGKQIVNNQITVLDSACGGCEGEGAPQIINNQIIAFKGRRPQPMLQRPAVGIGPLPVPVAQQPAVEIGESAESEEEQEQIEEAQEEAEEAQDVVAEGADDLLEAVQTGDIGEVEDLTEDLTEQVEELESVFEEADIDNQEVVELQEEVIERIEEVESVMQSGTPEEQEQAAAELIEAVDELKETAAAQVAEGTQDEVEENADDILEAVQTGDSEEVEELTENIVEQVEELDTVLEEAGVDTEEVAELKEEVIEKAEEVESVMQSGTSEEQEQAAAELIEAVDELKETAEEAQEEQEVEAAAEDVEETQGEVEETADDILEAVQTGDTGEVEELTENIEEQVEELDTVLEEAGVDTQEVVELKEEIIEKAEEVESVMQSGTQEEQEQAAAELIEAVDELKETAEEAQEEQEGEEAAEQVDETQDDVVETADDIMQAAQTGDTEELEELTESIAEEVQELETALEGAGVDTEDVGELEEVMEQVEEMQSVIESGTQEEQEQAAAELIEVVDELKDTAEEAQEEQEGEEAAEDVEETQQEMTETLSEVGDILQEGTQEEKVEVVEELEETVDTLFEDIAEASVESETIDEVKEELEEQVEALEEAVESGDTAAQETIQEEIEETIQEVAEVVEEVQETQEGEEAAQEVEETQQEMTETLSEVEDVLEDGTQEEKEEVVEELEETVDTLIEDIAEAEVQSETVVEAQEELQEQVAALEEAVESGDTAAQVEIQETISETVQEVEQAIEEVQETQEAVETVVRTEEEITETLDEVEEVLQEGTQEEKQEVVDELESNVETLIEDIEEANVESETVDEARDQLEEQVEALQEAVESGDTAAQVAIQGTIEETVQEVEEAVNEAAGVETVSVIESIPREAFTASSTLDEQHSSSYAVIGKTYEDGSPAFWAPGTDDTDQYLQIDMGQPTQLSTVETQGAAGRFVTTFLLRYSVDGVTWITYKGDDGEDMVFTGNSDDSGTQTINLSRTILCRYLRFAPLSWPAGGIGLRVNTKITTSSSKFFTYYILNKYKTTQHREFVSVGRTLPDSSFTASSNLDDTHTPQYARIGMTMPDGSPGYWAPATDGTDQYLQVDMTEPTTLQGVMVQGALTRYVTKFTLQYSMDGTEFQPVTDDTGAAYVFTGNTDGNAPSIQPAPAEFTCRYLRFFPAEWSPGGIAFRINVLLSQTAARSFTLLTQAGGATMEQPDTVSVIESIPQESFTASSTLDEQHSSYYAVIGKTYEDGSPAFWAPASDDTDQYLQIDMGQPTQLSTVETQGAAGRFVTTFLLRYSVDGVTWITYKGDDGQDMVFTGNSDDSGTQTIRLSRTILCRYLRFAPLSWPAGGIGLRVNTKITTLSSKTFTYYMLYKIRKTQNRNFVAVGSALPDSSYTASSNLDDTHTPQYARIGMTMPDGSPGYWAPATDGTDQYLQVDMTEPTTLQGVMVQGALTRYVTKFTLQYSMDGTEFQPVTDDTGAAYVFTGNTDGNAPSIQPAPAEFTCRYLRFFPAEWSAGGIAFRINVLLSTTAARAFTLLHRTKVTKLEFTAIANVIPDSSWTASSTLDADHGAAHGNLGKYASGADHFWAPSTDQAGEYLQIDMTHPITVKGIATMGGGARWLTKFTVKYSEDGETWTDLPGEIQGNTDGENQNFQALGEGFMARYLRIVTVAGGWSAGGAGLRCSPLISNAKAAQYMAQMQAHMSSTITREFTAIANLLPDSSWTASSTLDADHGAAHGNLGKYASGADHFWAPSTDQAGEYLQIDMTHAITVKGIATMGGGARWLTKFTVKYSEDGETWTDLPGEIQGNTDGENQNFQALGEGFKARYLRIVTIAGGWSAGGIGLRASPLISNELDCAKWSEWLGGLMAGPQASMVPKLAKACRPVWCTDPAFAEAQAELHGQACAGFDAGAAGGSMTMSHTASASQQLDCAKWSEWLPAIQASNPGQVDTVAQACKPVWCTDAAFQEANAELAGTVCAAKKRELAMQKLRSLMDQLKAKREQIQPAPEQKAEKKFVAVPIQKFVAVPVQSEKKAVAAPVQKHQMEKKVVADPVQKRLEKAHNLVDLLESLLA</sequence>
<feature type="domain" description="F5/8 type C" evidence="4">
    <location>
        <begin position="2840"/>
        <end position="2991"/>
    </location>
</feature>
<dbReference type="PROSITE" id="PS50022">
    <property type="entry name" value="FA58C_3"/>
    <property type="match status" value="8"/>
</dbReference>
<proteinExistence type="inferred from homology"/>
<feature type="compositionally biased region" description="Acidic residues" evidence="3">
    <location>
        <begin position="99"/>
        <end position="113"/>
    </location>
</feature>
<feature type="region of interest" description="Disordered" evidence="3">
    <location>
        <begin position="884"/>
        <end position="910"/>
    </location>
</feature>
<feature type="domain" description="F5/8 type C" evidence="4">
    <location>
        <begin position="414"/>
        <end position="564"/>
    </location>
</feature>
<dbReference type="InterPro" id="IPR008979">
    <property type="entry name" value="Galactose-bd-like_sf"/>
</dbReference>
<evidence type="ECO:0000313" key="5">
    <source>
        <dbReference type="EMBL" id="EEN68019.1"/>
    </source>
</evidence>
<feature type="region of interest" description="Disordered" evidence="3">
    <location>
        <begin position="167"/>
        <end position="186"/>
    </location>
</feature>
<feature type="domain" description="F5/8 type C" evidence="4">
    <location>
        <begin position="2671"/>
        <end position="2822"/>
    </location>
</feature>
<feature type="domain" description="F5/8 type C" evidence="4">
    <location>
        <begin position="3339"/>
        <end position="3471"/>
    </location>
</feature>
<reference evidence="5" key="1">
    <citation type="journal article" date="2008" name="Nature">
        <title>The amphioxus genome and the evolution of the chordate karyotype.</title>
        <authorList>
            <consortium name="US DOE Joint Genome Institute (JGI-PGF)"/>
            <person name="Putnam N.H."/>
            <person name="Butts T."/>
            <person name="Ferrier D.E.K."/>
            <person name="Furlong R.F."/>
            <person name="Hellsten U."/>
            <person name="Kawashima T."/>
            <person name="Robinson-Rechavi M."/>
            <person name="Shoguchi E."/>
            <person name="Terry A."/>
            <person name="Yu J.-K."/>
            <person name="Benito-Gutierrez E.L."/>
            <person name="Dubchak I."/>
            <person name="Garcia-Fernandez J."/>
            <person name="Gibson-Brown J.J."/>
            <person name="Grigoriev I.V."/>
            <person name="Horton A.C."/>
            <person name="de Jong P.J."/>
            <person name="Jurka J."/>
            <person name="Kapitonov V.V."/>
            <person name="Kohara Y."/>
            <person name="Kuroki Y."/>
            <person name="Lindquist E."/>
            <person name="Lucas S."/>
            <person name="Osoegawa K."/>
            <person name="Pennacchio L.A."/>
            <person name="Salamov A.A."/>
            <person name="Satou Y."/>
            <person name="Sauka-Spengler T."/>
            <person name="Schmutz J."/>
            <person name="Shin-I T."/>
            <person name="Toyoda A."/>
            <person name="Bronner-Fraser M."/>
            <person name="Fujiyama A."/>
            <person name="Holland L.Z."/>
            <person name="Holland P.W.H."/>
            <person name="Satoh N."/>
            <person name="Rokhsar D.S."/>
        </authorList>
    </citation>
    <scope>NUCLEOTIDE SEQUENCE [LARGE SCALE GENOMIC DNA]</scope>
    <source>
        <strain evidence="5">S238N-H82</strain>
        <tissue evidence="5">Testes</tissue>
    </source>
</reference>
<dbReference type="eggNOG" id="KOG1216">
    <property type="taxonomic scope" value="Eukaryota"/>
</dbReference>
<dbReference type="SMART" id="SM00231">
    <property type="entry name" value="FA58C"/>
    <property type="match status" value="7"/>
</dbReference>
<feature type="region of interest" description="Disordered" evidence="3">
    <location>
        <begin position="91"/>
        <end position="135"/>
    </location>
</feature>
<dbReference type="SUPFAM" id="SSF49785">
    <property type="entry name" value="Galactose-binding domain-like"/>
    <property type="match status" value="8"/>
</dbReference>
<feature type="region of interest" description="Disordered" evidence="3">
    <location>
        <begin position="2158"/>
        <end position="2185"/>
    </location>
</feature>
<feature type="compositionally biased region" description="Acidic residues" evidence="3">
    <location>
        <begin position="2278"/>
        <end position="2294"/>
    </location>
</feature>
<evidence type="ECO:0000256" key="2">
    <source>
        <dbReference type="SAM" id="Coils"/>
    </source>
</evidence>
<feature type="compositionally biased region" description="Acidic residues" evidence="3">
    <location>
        <begin position="884"/>
        <end position="895"/>
    </location>
</feature>
<feature type="compositionally biased region" description="Acidic residues" evidence="3">
    <location>
        <begin position="1934"/>
        <end position="1960"/>
    </location>
</feature>
<feature type="region of interest" description="Disordered" evidence="3">
    <location>
        <begin position="1930"/>
        <end position="1960"/>
    </location>
</feature>
<feature type="compositionally biased region" description="Acidic residues" evidence="3">
    <location>
        <begin position="120"/>
        <end position="135"/>
    </location>
</feature>
<feature type="coiled-coil region" evidence="2">
    <location>
        <begin position="1287"/>
        <end position="1314"/>
    </location>
</feature>
<dbReference type="PANTHER" id="PTHR24543:SF291">
    <property type="entry name" value="SMOKE ALARM, ISOFORM D"/>
    <property type="match status" value="1"/>
</dbReference>
<gene>
    <name evidence="5" type="ORF">BRAFLDRAFT_86969</name>
</gene>
<dbReference type="PANTHER" id="PTHR24543">
    <property type="entry name" value="MULTICOPPER OXIDASE-RELATED"/>
    <property type="match status" value="1"/>
</dbReference>
<feature type="coiled-coil region" evidence="2">
    <location>
        <begin position="1419"/>
        <end position="1446"/>
    </location>
</feature>
<evidence type="ECO:0000256" key="3">
    <source>
        <dbReference type="SAM" id="MobiDB-lite"/>
    </source>
</evidence>
<feature type="compositionally biased region" description="Acidic residues" evidence="3">
    <location>
        <begin position="2048"/>
        <end position="2066"/>
    </location>
</feature>
<dbReference type="CDD" id="cd00057">
    <property type="entry name" value="FA58C"/>
    <property type="match status" value="6"/>
</dbReference>
<feature type="coiled-coil region" evidence="2">
    <location>
        <begin position="1711"/>
        <end position="1792"/>
    </location>
</feature>
<comment type="similarity">
    <text evidence="1">Belongs to the neurexin family.</text>
</comment>
<name>C3XV93_BRAFL</name>
<feature type="coiled-coil region" evidence="2">
    <location>
        <begin position="954"/>
        <end position="1122"/>
    </location>
</feature>
<dbReference type="InterPro" id="IPR000421">
    <property type="entry name" value="FA58C"/>
</dbReference>
<feature type="region of interest" description="Disordered" evidence="3">
    <location>
        <begin position="2043"/>
        <end position="2066"/>
    </location>
</feature>
<feature type="region of interest" description="Disordered" evidence="3">
    <location>
        <begin position="773"/>
        <end position="792"/>
    </location>
</feature>
<feature type="compositionally biased region" description="Acidic residues" evidence="3">
    <location>
        <begin position="2161"/>
        <end position="2180"/>
    </location>
</feature>
<dbReference type="Pfam" id="PF00754">
    <property type="entry name" value="F5_F8_type_C"/>
    <property type="match status" value="8"/>
</dbReference>
<feature type="compositionally biased region" description="Acidic residues" evidence="3">
    <location>
        <begin position="167"/>
        <end position="184"/>
    </location>
</feature>
<feature type="region of interest" description="Disordered" evidence="3">
    <location>
        <begin position="1221"/>
        <end position="1243"/>
    </location>
</feature>
<keyword evidence="2" id="KW-0175">Coiled coil</keyword>
<dbReference type="eggNOG" id="KOG3516">
    <property type="taxonomic scope" value="Eukaryota"/>
</dbReference>
<evidence type="ECO:0000259" key="4">
    <source>
        <dbReference type="PROSITE" id="PS50022"/>
    </source>
</evidence>
<feature type="compositionally biased region" description="Low complexity" evidence="3">
    <location>
        <begin position="773"/>
        <end position="783"/>
    </location>
</feature>
<dbReference type="Gene3D" id="2.60.120.260">
    <property type="entry name" value="Galactose-binding domain-like"/>
    <property type="match status" value="8"/>
</dbReference>
<dbReference type="EMBL" id="GG666468">
    <property type="protein sequence ID" value="EEN68019.1"/>
    <property type="molecule type" value="Genomic_DNA"/>
</dbReference>
<feature type="domain" description="F5/8 type C" evidence="4">
    <location>
        <begin position="229"/>
        <end position="381"/>
    </location>
</feature>
<dbReference type="eggNOG" id="KOG4643">
    <property type="taxonomic scope" value="Eukaryota"/>
</dbReference>
<feature type="region of interest" description="Disordered" evidence="3">
    <location>
        <begin position="2278"/>
        <end position="2301"/>
    </location>
</feature>
<protein>
    <recommendedName>
        <fullName evidence="4">F5/8 type C domain-containing protein</fullName>
    </recommendedName>
</protein>
<feature type="domain" description="F5/8 type C" evidence="4">
    <location>
        <begin position="3009"/>
        <end position="3160"/>
    </location>
</feature>
<organism>
    <name type="scientific">Branchiostoma floridae</name>
    <name type="common">Florida lancelet</name>
    <name type="synonym">Amphioxus</name>
    <dbReference type="NCBI Taxonomy" id="7739"/>
    <lineage>
        <taxon>Eukaryota</taxon>
        <taxon>Metazoa</taxon>
        <taxon>Chordata</taxon>
        <taxon>Cephalochordata</taxon>
        <taxon>Leptocardii</taxon>
        <taxon>Amphioxiformes</taxon>
        <taxon>Branchiostomatidae</taxon>
        <taxon>Branchiostoma</taxon>
    </lineage>
</organism>
<dbReference type="Gene3D" id="1.20.1480.30">
    <property type="entry name" value="Designed four-helix bundle protein"/>
    <property type="match status" value="1"/>
</dbReference>
<feature type="coiled-coil region" evidence="2">
    <location>
        <begin position="623"/>
        <end position="678"/>
    </location>
</feature>